<sequence length="54" mass="5662">MAEDWVEVAEQRIDAQSVLLEGDLHRRMLANGGQGTAGAGAEPMGFAQSGTQFG</sequence>
<comment type="caution">
    <text evidence="2">The sequence shown here is derived from an EMBL/GenBank/DDBJ whole genome shotgun (WGS) entry which is preliminary data.</text>
</comment>
<dbReference type="Proteomes" id="UP000536624">
    <property type="component" value="Unassembled WGS sequence"/>
</dbReference>
<protein>
    <submittedName>
        <fullName evidence="2">Uncharacterized protein</fullName>
    </submittedName>
</protein>
<feature type="region of interest" description="Disordered" evidence="1">
    <location>
        <begin position="35"/>
        <end position="54"/>
    </location>
</feature>
<reference evidence="2 3" key="1">
    <citation type="submission" date="2020-02" db="EMBL/GenBank/DDBJ databases">
        <title>Streptomyces malaysiensis DSM14702 (JHCC583434, PFL_A843) Genome sequencing and assembly.</title>
        <authorList>
            <person name="Samborskyy M."/>
        </authorList>
    </citation>
    <scope>NUCLEOTIDE SEQUENCE [LARGE SCALE GENOMIC DNA]</scope>
    <source>
        <strain evidence="2 3">DSM 14702</strain>
    </source>
</reference>
<accession>A0A7X5X479</accession>
<name>A0A7X5X479_STRMQ</name>
<organism evidence="2 3">
    <name type="scientific">Streptomyces malaysiensis</name>
    <dbReference type="NCBI Taxonomy" id="92644"/>
    <lineage>
        <taxon>Bacteria</taxon>
        <taxon>Bacillati</taxon>
        <taxon>Actinomycetota</taxon>
        <taxon>Actinomycetes</taxon>
        <taxon>Kitasatosporales</taxon>
        <taxon>Streptomycetaceae</taxon>
        <taxon>Streptomyces</taxon>
        <taxon>Streptomyces violaceusniger group</taxon>
    </lineage>
</organism>
<dbReference type="AlphaFoldDB" id="A0A7X5X479"/>
<evidence type="ECO:0000256" key="1">
    <source>
        <dbReference type="SAM" id="MobiDB-lite"/>
    </source>
</evidence>
<evidence type="ECO:0000313" key="2">
    <source>
        <dbReference type="EMBL" id="NIY66345.1"/>
    </source>
</evidence>
<evidence type="ECO:0000313" key="3">
    <source>
        <dbReference type="Proteomes" id="UP000536624"/>
    </source>
</evidence>
<gene>
    <name evidence="2" type="ORF">SMALB_4366</name>
</gene>
<dbReference type="EMBL" id="JAALLH010000001">
    <property type="protein sequence ID" value="NIY66345.1"/>
    <property type="molecule type" value="Genomic_DNA"/>
</dbReference>
<proteinExistence type="predicted"/>